<accession>A0A8R7UMT9</accession>
<dbReference type="AlphaFoldDB" id="A0A8R7UMT9"/>
<proteinExistence type="predicted"/>
<organism evidence="1 2">
    <name type="scientific">Triticum urartu</name>
    <name type="common">Red wild einkorn</name>
    <name type="synonym">Crithodium urartu</name>
    <dbReference type="NCBI Taxonomy" id="4572"/>
    <lineage>
        <taxon>Eukaryota</taxon>
        <taxon>Viridiplantae</taxon>
        <taxon>Streptophyta</taxon>
        <taxon>Embryophyta</taxon>
        <taxon>Tracheophyta</taxon>
        <taxon>Spermatophyta</taxon>
        <taxon>Magnoliopsida</taxon>
        <taxon>Liliopsida</taxon>
        <taxon>Poales</taxon>
        <taxon>Poaceae</taxon>
        <taxon>BOP clade</taxon>
        <taxon>Pooideae</taxon>
        <taxon>Triticodae</taxon>
        <taxon>Triticeae</taxon>
        <taxon>Triticinae</taxon>
        <taxon>Triticum</taxon>
    </lineage>
</organism>
<name>A0A8R7UMT9_TRIUA</name>
<evidence type="ECO:0000313" key="1">
    <source>
        <dbReference type="EnsemblPlants" id="TuG1812G0500003723.01.T01.cds445970"/>
    </source>
</evidence>
<dbReference type="Gramene" id="TuG1812G0500003723.01.T01">
    <property type="protein sequence ID" value="TuG1812G0500003723.01.T01.cds445970"/>
    <property type="gene ID" value="TuG1812G0500003723.01"/>
</dbReference>
<dbReference type="EnsemblPlants" id="TuG1812G0500003723.01.T01">
    <property type="protein sequence ID" value="TuG1812G0500003723.01.T01.cds445970"/>
    <property type="gene ID" value="TuG1812G0500003723.01"/>
</dbReference>
<reference evidence="1" key="3">
    <citation type="submission" date="2022-06" db="UniProtKB">
        <authorList>
            <consortium name="EnsemblPlants"/>
        </authorList>
    </citation>
    <scope>IDENTIFICATION</scope>
</reference>
<reference evidence="2" key="1">
    <citation type="journal article" date="2013" name="Nature">
        <title>Draft genome of the wheat A-genome progenitor Triticum urartu.</title>
        <authorList>
            <person name="Ling H.Q."/>
            <person name="Zhao S."/>
            <person name="Liu D."/>
            <person name="Wang J."/>
            <person name="Sun H."/>
            <person name="Zhang C."/>
            <person name="Fan H."/>
            <person name="Li D."/>
            <person name="Dong L."/>
            <person name="Tao Y."/>
            <person name="Gao C."/>
            <person name="Wu H."/>
            <person name="Li Y."/>
            <person name="Cui Y."/>
            <person name="Guo X."/>
            <person name="Zheng S."/>
            <person name="Wang B."/>
            <person name="Yu K."/>
            <person name="Liang Q."/>
            <person name="Yang W."/>
            <person name="Lou X."/>
            <person name="Chen J."/>
            <person name="Feng M."/>
            <person name="Jian J."/>
            <person name="Zhang X."/>
            <person name="Luo G."/>
            <person name="Jiang Y."/>
            <person name="Liu J."/>
            <person name="Wang Z."/>
            <person name="Sha Y."/>
            <person name="Zhang B."/>
            <person name="Wu H."/>
            <person name="Tang D."/>
            <person name="Shen Q."/>
            <person name="Xue P."/>
            <person name="Zou S."/>
            <person name="Wang X."/>
            <person name="Liu X."/>
            <person name="Wang F."/>
            <person name="Yang Y."/>
            <person name="An X."/>
            <person name="Dong Z."/>
            <person name="Zhang K."/>
            <person name="Zhang X."/>
            <person name="Luo M.C."/>
            <person name="Dvorak J."/>
            <person name="Tong Y."/>
            <person name="Wang J."/>
            <person name="Yang H."/>
            <person name="Li Z."/>
            <person name="Wang D."/>
            <person name="Zhang A."/>
            <person name="Wang J."/>
        </authorList>
    </citation>
    <scope>NUCLEOTIDE SEQUENCE</scope>
    <source>
        <strain evidence="2">cv. G1812</strain>
    </source>
</reference>
<sequence>MFRCSPVCSSWCMKILTNLVYCKGNIWPSKSQVLKRTNQASIFGGILLTQRLSFSKRKFLRTGQWCWRRFVTLQSNSAQKISCIFLLRKMKTSFLIFLDLNTQKIVQIT</sequence>
<reference evidence="1" key="2">
    <citation type="submission" date="2018-03" db="EMBL/GenBank/DDBJ databases">
        <title>The Triticum urartu genome reveals the dynamic nature of wheat genome evolution.</title>
        <authorList>
            <person name="Ling H."/>
            <person name="Ma B."/>
            <person name="Shi X."/>
            <person name="Liu H."/>
            <person name="Dong L."/>
            <person name="Sun H."/>
            <person name="Cao Y."/>
            <person name="Gao Q."/>
            <person name="Zheng S."/>
            <person name="Li Y."/>
            <person name="Yu Y."/>
            <person name="Du H."/>
            <person name="Qi M."/>
            <person name="Li Y."/>
            <person name="Yu H."/>
            <person name="Cui Y."/>
            <person name="Wang N."/>
            <person name="Chen C."/>
            <person name="Wu H."/>
            <person name="Zhao Y."/>
            <person name="Zhang J."/>
            <person name="Li Y."/>
            <person name="Zhou W."/>
            <person name="Zhang B."/>
            <person name="Hu W."/>
            <person name="Eijk M."/>
            <person name="Tang J."/>
            <person name="Witsenboer H."/>
            <person name="Zhao S."/>
            <person name="Li Z."/>
            <person name="Zhang A."/>
            <person name="Wang D."/>
            <person name="Liang C."/>
        </authorList>
    </citation>
    <scope>NUCLEOTIDE SEQUENCE [LARGE SCALE GENOMIC DNA]</scope>
    <source>
        <strain evidence="1">cv. G1812</strain>
    </source>
</reference>
<evidence type="ECO:0000313" key="2">
    <source>
        <dbReference type="Proteomes" id="UP000015106"/>
    </source>
</evidence>
<keyword evidence="2" id="KW-1185">Reference proteome</keyword>
<dbReference type="Proteomes" id="UP000015106">
    <property type="component" value="Chromosome 5"/>
</dbReference>
<protein>
    <submittedName>
        <fullName evidence="1">Uncharacterized protein</fullName>
    </submittedName>
</protein>